<sequence>MNPSSTHIQKRFPFLASLCLLILVVLNCGIIIDDQNPEYVKINAVYKEFLKLQKQKASEQEWEEFKSKVRQKLSPVIKKLEKTADSKHLALQNMLWATRDYLPLMLDDARLKKSINQFKFETCMAEAKRLLNQK</sequence>
<organism evidence="2 3">
    <name type="scientific">Gimesia algae</name>
    <dbReference type="NCBI Taxonomy" id="2527971"/>
    <lineage>
        <taxon>Bacteria</taxon>
        <taxon>Pseudomonadati</taxon>
        <taxon>Planctomycetota</taxon>
        <taxon>Planctomycetia</taxon>
        <taxon>Planctomycetales</taxon>
        <taxon>Planctomycetaceae</taxon>
        <taxon>Gimesia</taxon>
    </lineage>
</organism>
<keyword evidence="3" id="KW-1185">Reference proteome</keyword>
<reference evidence="2 3" key="1">
    <citation type="submission" date="2019-02" db="EMBL/GenBank/DDBJ databases">
        <title>Deep-cultivation of Planctomycetes and their phenomic and genomic characterization uncovers novel biology.</title>
        <authorList>
            <person name="Wiegand S."/>
            <person name="Jogler M."/>
            <person name="Boedeker C."/>
            <person name="Pinto D."/>
            <person name="Vollmers J."/>
            <person name="Rivas-Marin E."/>
            <person name="Kohn T."/>
            <person name="Peeters S.H."/>
            <person name="Heuer A."/>
            <person name="Rast P."/>
            <person name="Oberbeckmann S."/>
            <person name="Bunk B."/>
            <person name="Jeske O."/>
            <person name="Meyerdierks A."/>
            <person name="Storesund J.E."/>
            <person name="Kallscheuer N."/>
            <person name="Luecker S."/>
            <person name="Lage O.M."/>
            <person name="Pohl T."/>
            <person name="Merkel B.J."/>
            <person name="Hornburger P."/>
            <person name="Mueller R.-W."/>
            <person name="Bruemmer F."/>
            <person name="Labrenz M."/>
            <person name="Spormann A.M."/>
            <person name="Op den Camp H."/>
            <person name="Overmann J."/>
            <person name="Amann R."/>
            <person name="Jetten M.S.M."/>
            <person name="Mascher T."/>
            <person name="Medema M.H."/>
            <person name="Devos D.P."/>
            <person name="Kaster A.-K."/>
            <person name="Ovreas L."/>
            <person name="Rohde M."/>
            <person name="Galperin M.Y."/>
            <person name="Jogler C."/>
        </authorList>
    </citation>
    <scope>NUCLEOTIDE SEQUENCE [LARGE SCALE GENOMIC DNA]</scope>
    <source>
        <strain evidence="2 3">Pan161</strain>
    </source>
</reference>
<protein>
    <submittedName>
        <fullName evidence="2">Uncharacterized protein</fullName>
    </submittedName>
</protein>
<dbReference type="AlphaFoldDB" id="A0A517VMG3"/>
<evidence type="ECO:0000313" key="2">
    <source>
        <dbReference type="EMBL" id="QDT94213.1"/>
    </source>
</evidence>
<accession>A0A517VMG3</accession>
<evidence type="ECO:0000313" key="3">
    <source>
        <dbReference type="Proteomes" id="UP000316855"/>
    </source>
</evidence>
<dbReference type="EMBL" id="CP036343">
    <property type="protein sequence ID" value="QDT94213.1"/>
    <property type="molecule type" value="Genomic_DNA"/>
</dbReference>
<evidence type="ECO:0000256" key="1">
    <source>
        <dbReference type="SAM" id="Phobius"/>
    </source>
</evidence>
<dbReference type="OrthoDB" id="275973at2"/>
<keyword evidence="1" id="KW-0812">Transmembrane</keyword>
<gene>
    <name evidence="2" type="ORF">Pan161_59070</name>
</gene>
<dbReference type="Proteomes" id="UP000316855">
    <property type="component" value="Chromosome"/>
</dbReference>
<keyword evidence="1" id="KW-1133">Transmembrane helix</keyword>
<dbReference type="RefSeq" id="WP_145232131.1">
    <property type="nucleotide sequence ID" value="NZ_CP036343.1"/>
</dbReference>
<keyword evidence="1" id="KW-0472">Membrane</keyword>
<proteinExistence type="predicted"/>
<name>A0A517VMG3_9PLAN</name>
<feature type="transmembrane region" description="Helical" evidence="1">
    <location>
        <begin position="12"/>
        <end position="32"/>
    </location>
</feature>
<dbReference type="KEGG" id="gax:Pan161_59070"/>